<dbReference type="OrthoDB" id="7432757at2"/>
<gene>
    <name evidence="1" type="ORF">CWC22_022145</name>
</gene>
<reference evidence="1 2" key="1">
    <citation type="submission" date="2019-10" db="EMBL/GenBank/DDBJ databases">
        <title>Pseudoalteromonas rubra S4059.</title>
        <authorList>
            <person name="Paulsen S."/>
            <person name="Wang X."/>
        </authorList>
    </citation>
    <scope>NUCLEOTIDE SEQUENCE [LARGE SCALE GENOMIC DNA]</scope>
    <source>
        <strain evidence="1 2">S4059</strain>
    </source>
</reference>
<sequence>MTALVQNLGTEFAPLQLSWAEQNSSLRAALESDIHAGFRKAFDAQIKHFYPLLSEFRLTCGHCCLGLRLAGKHELFVEQYLRQDIEQAIQAHSVGQEFKGQHMRFEIAELGNLVSTNRKASLLHFIIVTQALTAYGVRYLTFAATSQVRALLSLLKVPVHVLADAADDIAVAADYGSYYQQQPKVCVVALSDAKLLIRETALFRRYANQYRSETEYLLEGLRHA</sequence>
<name>A0A5S3UVP8_9GAMM</name>
<dbReference type="EMBL" id="CP045430">
    <property type="protein sequence ID" value="QPB85710.1"/>
    <property type="molecule type" value="Genomic_DNA"/>
</dbReference>
<dbReference type="InterPro" id="IPR022050">
    <property type="entry name" value="T_hemolysin"/>
</dbReference>
<dbReference type="Pfam" id="PF12261">
    <property type="entry name" value="T_hemolysin"/>
    <property type="match status" value="1"/>
</dbReference>
<organism evidence="1 2">
    <name type="scientific">Pseudoalteromonas rubra</name>
    <dbReference type="NCBI Taxonomy" id="43658"/>
    <lineage>
        <taxon>Bacteria</taxon>
        <taxon>Pseudomonadati</taxon>
        <taxon>Pseudomonadota</taxon>
        <taxon>Gammaproteobacteria</taxon>
        <taxon>Alteromonadales</taxon>
        <taxon>Pseudoalteromonadaceae</taxon>
        <taxon>Pseudoalteromonas</taxon>
    </lineage>
</organism>
<proteinExistence type="predicted"/>
<evidence type="ECO:0000313" key="1">
    <source>
        <dbReference type="EMBL" id="QPB85710.1"/>
    </source>
</evidence>
<accession>A0A5S3UVP8</accession>
<dbReference type="Proteomes" id="UP000305729">
    <property type="component" value="Chromosome 2"/>
</dbReference>
<evidence type="ECO:0000313" key="2">
    <source>
        <dbReference type="Proteomes" id="UP000305729"/>
    </source>
</evidence>
<dbReference type="RefSeq" id="WP_125562650.1">
    <property type="nucleotide sequence ID" value="NZ_CP045430.1"/>
</dbReference>
<protein>
    <submittedName>
        <fullName evidence="1">Thermostable hemolysin</fullName>
    </submittedName>
</protein>
<dbReference type="AlphaFoldDB" id="A0A5S3UVP8"/>